<dbReference type="AlphaFoldDB" id="A0AAJ5SGS8"/>
<evidence type="ECO:0000259" key="1">
    <source>
        <dbReference type="Pfam" id="PF01636"/>
    </source>
</evidence>
<dbReference type="Gene3D" id="3.90.1200.10">
    <property type="match status" value="1"/>
</dbReference>
<sequence>MADSPGAEVALDERDVRELVRTVAPDLATLPLMRSAEGWDNVTWRLGADLAVRIPRRLQAAPLIRHEQRALPLIAMHLAAANVRTPLPVFAGSPTSRFPWHWSIVPWLPGGQALGRPRRDNTVWAAHLAAVLLTLHRDAPADAPRNPVRGVPLAVRDDSIRSRLADLPARIAENLADIWQTGLDAAPATESVWIHGDLHPGNILVDGDRLSALIDFGDVTAGDPAYDLAAGWLAFDAEGRHVFRRATGHRYDEETWVRARAWAAAIAIILCHSSDDRPDLRALGHETTAQLRTASTTT</sequence>
<accession>A0AAJ5SGS8</accession>
<evidence type="ECO:0000313" key="3">
    <source>
        <dbReference type="Proteomes" id="UP001214756"/>
    </source>
</evidence>
<protein>
    <submittedName>
        <fullName evidence="2">Aminoglycoside phosphotransferase family protein</fullName>
    </submittedName>
</protein>
<dbReference type="EMBL" id="CP118606">
    <property type="protein sequence ID" value="WEF19479.1"/>
    <property type="molecule type" value="Genomic_DNA"/>
</dbReference>
<dbReference type="SUPFAM" id="SSF56112">
    <property type="entry name" value="Protein kinase-like (PK-like)"/>
    <property type="match status" value="1"/>
</dbReference>
<dbReference type="RefSeq" id="WP_275092681.1">
    <property type="nucleotide sequence ID" value="NZ_CP118606.1"/>
</dbReference>
<gene>
    <name evidence="2" type="ORF">PWF71_09200</name>
</gene>
<dbReference type="CDD" id="cd05155">
    <property type="entry name" value="APH_ChoK_like_1"/>
    <property type="match status" value="1"/>
</dbReference>
<reference evidence="2" key="1">
    <citation type="submission" date="2023-02" db="EMBL/GenBank/DDBJ databases">
        <title>Genome sequence of Microbacterium liquefaciens B1075.</title>
        <authorList>
            <person name="Cao J."/>
            <person name="Li X."/>
        </authorList>
    </citation>
    <scope>NUCLEOTIDE SEQUENCE</scope>
    <source>
        <strain evidence="2">B1075</strain>
    </source>
</reference>
<evidence type="ECO:0000313" key="2">
    <source>
        <dbReference type="EMBL" id="WEF19479.1"/>
    </source>
</evidence>
<feature type="domain" description="Aminoglycoside phosphotransferase" evidence="1">
    <location>
        <begin position="36"/>
        <end position="262"/>
    </location>
</feature>
<dbReference type="PANTHER" id="PTHR21310">
    <property type="entry name" value="AMINOGLYCOSIDE PHOSPHOTRANSFERASE-RELATED-RELATED"/>
    <property type="match status" value="1"/>
</dbReference>
<dbReference type="PANTHER" id="PTHR21310:SF42">
    <property type="entry name" value="BIFUNCTIONAL AAC_APH"/>
    <property type="match status" value="1"/>
</dbReference>
<dbReference type="Gene3D" id="3.30.200.20">
    <property type="entry name" value="Phosphorylase Kinase, domain 1"/>
    <property type="match status" value="1"/>
</dbReference>
<dbReference type="Proteomes" id="UP001214756">
    <property type="component" value="Chromosome"/>
</dbReference>
<organism evidence="2 3">
    <name type="scientific">Microbacterium maritypicum</name>
    <name type="common">Microbacterium liquefaciens</name>
    <dbReference type="NCBI Taxonomy" id="33918"/>
    <lineage>
        <taxon>Bacteria</taxon>
        <taxon>Bacillati</taxon>
        <taxon>Actinomycetota</taxon>
        <taxon>Actinomycetes</taxon>
        <taxon>Micrococcales</taxon>
        <taxon>Microbacteriaceae</taxon>
        <taxon>Microbacterium</taxon>
    </lineage>
</organism>
<dbReference type="InterPro" id="IPR002575">
    <property type="entry name" value="Aminoglycoside_PTrfase"/>
</dbReference>
<dbReference type="Pfam" id="PF01636">
    <property type="entry name" value="APH"/>
    <property type="match status" value="1"/>
</dbReference>
<dbReference type="InterPro" id="IPR051678">
    <property type="entry name" value="AGP_Transferase"/>
</dbReference>
<name>A0AAJ5SGS8_MICMQ</name>
<dbReference type="InterPro" id="IPR011009">
    <property type="entry name" value="Kinase-like_dom_sf"/>
</dbReference>
<proteinExistence type="predicted"/>